<dbReference type="STRING" id="679926.Mpet_1403"/>
<dbReference type="PROSITE" id="PS00211">
    <property type="entry name" value="ABC_TRANSPORTER_1"/>
    <property type="match status" value="1"/>
</dbReference>
<evidence type="ECO:0000259" key="5">
    <source>
        <dbReference type="PROSITE" id="PS50893"/>
    </source>
</evidence>
<accession>E1REZ2</accession>
<dbReference type="Gene3D" id="3.40.50.300">
    <property type="entry name" value="P-loop containing nucleotide triphosphate hydrolases"/>
    <property type="match status" value="1"/>
</dbReference>
<dbReference type="InterPro" id="IPR017871">
    <property type="entry name" value="ABC_transporter-like_CS"/>
</dbReference>
<dbReference type="GO" id="GO:0140359">
    <property type="term" value="F:ABC-type transporter activity"/>
    <property type="evidence" value="ECO:0007669"/>
    <property type="project" value="InterPro"/>
</dbReference>
<organism evidence="6 7">
    <name type="scientific">Methanolacinia petrolearia (strain DSM 11571 / OCM 486 / SEBR 4847)</name>
    <name type="common">Methanoplanus petrolearius</name>
    <dbReference type="NCBI Taxonomy" id="679926"/>
    <lineage>
        <taxon>Archaea</taxon>
        <taxon>Methanobacteriati</taxon>
        <taxon>Methanobacteriota</taxon>
        <taxon>Stenosarchaea group</taxon>
        <taxon>Methanomicrobia</taxon>
        <taxon>Methanomicrobiales</taxon>
        <taxon>Methanomicrobiaceae</taxon>
        <taxon>Methanolacinia</taxon>
    </lineage>
</organism>
<keyword evidence="7" id="KW-1185">Reference proteome</keyword>
<keyword evidence="3" id="KW-0547">Nucleotide-binding</keyword>
<evidence type="ECO:0000313" key="7">
    <source>
        <dbReference type="Proteomes" id="UP000006565"/>
    </source>
</evidence>
<dbReference type="eggNOG" id="arCOG00210">
    <property type="taxonomic scope" value="Archaea"/>
</dbReference>
<dbReference type="EMBL" id="CP002117">
    <property type="protein sequence ID" value="ADN36163.1"/>
    <property type="molecule type" value="Genomic_DNA"/>
</dbReference>
<dbReference type="AlphaFoldDB" id="E1REZ2"/>
<dbReference type="InterPro" id="IPR015860">
    <property type="entry name" value="ABC_transpr_TagH-like"/>
</dbReference>
<dbReference type="InterPro" id="IPR029439">
    <property type="entry name" value="Wzt_C"/>
</dbReference>
<dbReference type="Pfam" id="PF00005">
    <property type="entry name" value="ABC_tran"/>
    <property type="match status" value="1"/>
</dbReference>
<dbReference type="CDD" id="cd03220">
    <property type="entry name" value="ABC_KpsT_Wzt"/>
    <property type="match status" value="1"/>
</dbReference>
<proteinExistence type="inferred from homology"/>
<sequence>MITVKNVSKKYRIYHSPADRLKEIVTRKKYHKDLQALSGISFSVADGETLGIVGENGAGKSTLLKILQGVVIPDEGEVEVTGKVTGLLELGTGFNHELTGIENIYMNGTLLGMSKDEIDSKRDEIINFTELGDAINDPIKTYSSGMLMRLGFSIAIHADPACFLVDEALSVGDAYFQQKCMRAIQAFKEKGGSIIFVSHDMNAVKTLCDAAIFLEKGSMVNFGNTKEVVDLYLNVILQKSHQGDLPVNIQEKKTEKKYNMNYSETSTGEVELVSFKVFNEKGNEISYIESENVIRVVYEIKPLRDFDEPHYGLMIRNTFGVSIFETNTYCMNVETEKIQKDQNVKVEWLMNLPLSPGAYSFSVGVANKGFDRGSFEEYSLLAHDVEVVTILLNDESIVYGGLLNLKPSICILNKD</sequence>
<dbReference type="InterPro" id="IPR003593">
    <property type="entry name" value="AAA+_ATPase"/>
</dbReference>
<keyword evidence="4" id="KW-0067">ATP-binding</keyword>
<dbReference type="InterPro" id="IPR027417">
    <property type="entry name" value="P-loop_NTPase"/>
</dbReference>
<dbReference type="InterPro" id="IPR050683">
    <property type="entry name" value="Bact_Polysacc_Export_ATP-bd"/>
</dbReference>
<keyword evidence="2" id="KW-0813">Transport</keyword>
<dbReference type="PROSITE" id="PS50893">
    <property type="entry name" value="ABC_TRANSPORTER_2"/>
    <property type="match status" value="1"/>
</dbReference>
<dbReference type="SUPFAM" id="SSF52540">
    <property type="entry name" value="P-loop containing nucleoside triphosphate hydrolases"/>
    <property type="match status" value="1"/>
</dbReference>
<dbReference type="Pfam" id="PF14524">
    <property type="entry name" value="Wzt_C"/>
    <property type="match status" value="1"/>
</dbReference>
<dbReference type="GO" id="GO:0016020">
    <property type="term" value="C:membrane"/>
    <property type="evidence" value="ECO:0007669"/>
    <property type="project" value="InterPro"/>
</dbReference>
<evidence type="ECO:0000313" key="6">
    <source>
        <dbReference type="EMBL" id="ADN36163.1"/>
    </source>
</evidence>
<dbReference type="SMART" id="SM00382">
    <property type="entry name" value="AAA"/>
    <property type="match status" value="1"/>
</dbReference>
<feature type="domain" description="ABC transporter" evidence="5">
    <location>
        <begin position="19"/>
        <end position="241"/>
    </location>
</feature>
<protein>
    <submittedName>
        <fullName evidence="6">ABC transporter related protein</fullName>
    </submittedName>
</protein>
<reference evidence="6 7" key="1">
    <citation type="journal article" date="2010" name="Stand. Genomic Sci.">
        <title>Complete genome sequence of Methanoplanus petrolearius type strain (SEBR 4847).</title>
        <authorList>
            <person name="Brambilla E."/>
            <person name="Djao O.D."/>
            <person name="Daligault H."/>
            <person name="Lapidus A."/>
            <person name="Lucas S."/>
            <person name="Hammon N."/>
            <person name="Nolan M."/>
            <person name="Tice H."/>
            <person name="Cheng J.F."/>
            <person name="Han C."/>
            <person name="Tapia R."/>
            <person name="Goodwin L."/>
            <person name="Pitluck S."/>
            <person name="Liolios K."/>
            <person name="Ivanova N."/>
            <person name="Mavromatis K."/>
            <person name="Mikhailova N."/>
            <person name="Pati A."/>
            <person name="Chen A."/>
            <person name="Palaniappan K."/>
            <person name="Land M."/>
            <person name="Hauser L."/>
            <person name="Chang Y.J."/>
            <person name="Jeffries C.D."/>
            <person name="Rohde M."/>
            <person name="Spring S."/>
            <person name="Sikorski J."/>
            <person name="Goker M."/>
            <person name="Woyke T."/>
            <person name="Bristow J."/>
            <person name="Eisen J.A."/>
            <person name="Markowitz V."/>
            <person name="Hugenholtz P."/>
            <person name="Kyrpides N.C."/>
            <person name="Klenk H.P."/>
        </authorList>
    </citation>
    <scope>NUCLEOTIDE SEQUENCE [LARGE SCALE GENOMIC DNA]</scope>
    <source>
        <strain evidence="7">DSM 11571 / OCM 486 / SEBR 4847</strain>
    </source>
</reference>
<dbReference type="RefSeq" id="WP_013329340.1">
    <property type="nucleotide sequence ID" value="NC_014507.1"/>
</dbReference>
<dbReference type="OrthoDB" id="40048at2157"/>
<dbReference type="KEGG" id="mpi:Mpet_1403"/>
<evidence type="ECO:0000256" key="1">
    <source>
        <dbReference type="ARBA" id="ARBA00005417"/>
    </source>
</evidence>
<gene>
    <name evidence="6" type="ordered locus">Mpet_1403</name>
</gene>
<dbReference type="GeneID" id="9743872"/>
<comment type="similarity">
    <text evidence="1">Belongs to the ABC transporter superfamily.</text>
</comment>
<dbReference type="InterPro" id="IPR003439">
    <property type="entry name" value="ABC_transporter-like_ATP-bd"/>
</dbReference>
<evidence type="ECO:0000256" key="3">
    <source>
        <dbReference type="ARBA" id="ARBA00022741"/>
    </source>
</evidence>
<dbReference type="PANTHER" id="PTHR46743:SF2">
    <property type="entry name" value="TEICHOIC ACIDS EXPORT ATP-BINDING PROTEIN TAGH"/>
    <property type="match status" value="1"/>
</dbReference>
<dbReference type="CDD" id="cd10147">
    <property type="entry name" value="Wzt_C-like"/>
    <property type="match status" value="1"/>
</dbReference>
<dbReference type="Gene3D" id="2.70.50.60">
    <property type="entry name" value="abc- transporter (atp binding component) like domain"/>
    <property type="match status" value="1"/>
</dbReference>
<dbReference type="HOGENOM" id="CLU_000604_101_1_2"/>
<evidence type="ECO:0000256" key="2">
    <source>
        <dbReference type="ARBA" id="ARBA00022448"/>
    </source>
</evidence>
<dbReference type="GO" id="GO:0005524">
    <property type="term" value="F:ATP binding"/>
    <property type="evidence" value="ECO:0007669"/>
    <property type="project" value="UniProtKB-KW"/>
</dbReference>
<dbReference type="GO" id="GO:0016887">
    <property type="term" value="F:ATP hydrolysis activity"/>
    <property type="evidence" value="ECO:0007669"/>
    <property type="project" value="InterPro"/>
</dbReference>
<evidence type="ECO:0000256" key="4">
    <source>
        <dbReference type="ARBA" id="ARBA00022840"/>
    </source>
</evidence>
<name>E1REZ2_METP4</name>
<dbReference type="PANTHER" id="PTHR46743">
    <property type="entry name" value="TEICHOIC ACIDS EXPORT ATP-BINDING PROTEIN TAGH"/>
    <property type="match status" value="1"/>
</dbReference>
<dbReference type="Proteomes" id="UP000006565">
    <property type="component" value="Chromosome"/>
</dbReference>